<organism evidence="2 3">
    <name type="scientific">Streptomyces finlayi</name>
    <dbReference type="NCBI Taxonomy" id="67296"/>
    <lineage>
        <taxon>Bacteria</taxon>
        <taxon>Bacillati</taxon>
        <taxon>Actinomycetota</taxon>
        <taxon>Actinomycetes</taxon>
        <taxon>Kitasatosporales</taxon>
        <taxon>Streptomycetaceae</taxon>
        <taxon>Streptomyces</taxon>
    </lineage>
</organism>
<name>A0A919CC52_9ACTN</name>
<evidence type="ECO:0008006" key="4">
    <source>
        <dbReference type="Google" id="ProtNLM"/>
    </source>
</evidence>
<proteinExistence type="predicted"/>
<keyword evidence="1" id="KW-0472">Membrane</keyword>
<evidence type="ECO:0000313" key="3">
    <source>
        <dbReference type="Proteomes" id="UP000638353"/>
    </source>
</evidence>
<dbReference type="Proteomes" id="UP000638353">
    <property type="component" value="Unassembled WGS sequence"/>
</dbReference>
<keyword evidence="1" id="KW-1133">Transmembrane helix</keyword>
<evidence type="ECO:0000313" key="2">
    <source>
        <dbReference type="EMBL" id="GHD03380.1"/>
    </source>
</evidence>
<dbReference type="RefSeq" id="WP_189825321.1">
    <property type="nucleotide sequence ID" value="NZ_BMVC01000010.1"/>
</dbReference>
<sequence>MGRPATLAVRITADASRAARGAQQAQRAFSSLGSHIKALAVTAGALALGGGIADFAKRAVSSASEVEQNFGALDAVFKGSSGQMKQWAAGAAQSAGLSKAAYSGMAVTLGASLKNQGVAVGDVGKLTNDLITKGADLASMFGGTTAEAVDALSSAFRGEADPAERYGLNLSQTAVNAYKAAHASQKLTDTQARLALITQQSKDATGNFAKESDTLGGQQQRLAAQFDNMAAALGAKVLPVLTQVAQWANDKLLPAVGSVASAIGERLGPALSLLGGWLSGTVLPAVKDFGQTLVTRVIPGVVGFVKGVVDAGKGVVQTARDFAPLLVAAGAIAALLAGPLVAAFVVSQVQLGILAVQVGALTVAQRVAAVATKAWAVAQRLFNLVLSANPLVRVAMLVIALGAAVYTAYQKSETFRRIVDAVWGAVKRAGAYIGGAFVSAFNACKNAVGWVVDKVKAVVSWFGRIRFPNPLNMIRDGFNRIRDAAQWVIDKVRSVIDWIGKIPGGGLLKKAIDLVTYSAAPPSPAAYGPTGYASSPGALRDAARVLRPSTTVYITMDGTQLQGRITRTVVGAMNADGARLQAGGWA</sequence>
<comment type="caution">
    <text evidence="2">The sequence shown here is derived from an EMBL/GenBank/DDBJ whole genome shotgun (WGS) entry which is preliminary data.</text>
</comment>
<dbReference type="AlphaFoldDB" id="A0A919CC52"/>
<feature type="transmembrane region" description="Helical" evidence="1">
    <location>
        <begin position="391"/>
        <end position="409"/>
    </location>
</feature>
<reference evidence="2" key="2">
    <citation type="submission" date="2020-09" db="EMBL/GenBank/DDBJ databases">
        <authorList>
            <person name="Sun Q."/>
            <person name="Ohkuma M."/>
        </authorList>
    </citation>
    <scope>NUCLEOTIDE SEQUENCE</scope>
    <source>
        <strain evidence="2">JCM 4637</strain>
    </source>
</reference>
<protein>
    <recommendedName>
        <fullName evidence="4">Tape measure protein</fullName>
    </recommendedName>
</protein>
<feature type="transmembrane region" description="Helical" evidence="1">
    <location>
        <begin position="322"/>
        <end position="346"/>
    </location>
</feature>
<reference evidence="2" key="1">
    <citation type="journal article" date="2014" name="Int. J. Syst. Evol. Microbiol.">
        <title>Complete genome sequence of Corynebacterium casei LMG S-19264T (=DSM 44701T), isolated from a smear-ripened cheese.</title>
        <authorList>
            <consortium name="US DOE Joint Genome Institute (JGI-PGF)"/>
            <person name="Walter F."/>
            <person name="Albersmeier A."/>
            <person name="Kalinowski J."/>
            <person name="Ruckert C."/>
        </authorList>
    </citation>
    <scope>NUCLEOTIDE SEQUENCE</scope>
    <source>
        <strain evidence="2">JCM 4637</strain>
    </source>
</reference>
<keyword evidence="1" id="KW-0812">Transmembrane</keyword>
<feature type="transmembrane region" description="Helical" evidence="1">
    <location>
        <begin position="353"/>
        <end position="371"/>
    </location>
</feature>
<accession>A0A919CC52</accession>
<evidence type="ECO:0000256" key="1">
    <source>
        <dbReference type="SAM" id="Phobius"/>
    </source>
</evidence>
<gene>
    <name evidence="2" type="ORF">GCM10010334_51070</name>
</gene>
<dbReference type="EMBL" id="BMVC01000010">
    <property type="protein sequence ID" value="GHD03380.1"/>
    <property type="molecule type" value="Genomic_DNA"/>
</dbReference>